<organism evidence="3 4">
    <name type="scientific">Nocardioides agariphilus</name>
    <dbReference type="NCBI Taxonomy" id="433664"/>
    <lineage>
        <taxon>Bacteria</taxon>
        <taxon>Bacillati</taxon>
        <taxon>Actinomycetota</taxon>
        <taxon>Actinomycetes</taxon>
        <taxon>Propionibacteriales</taxon>
        <taxon>Nocardioidaceae</taxon>
        <taxon>Nocardioides</taxon>
    </lineage>
</organism>
<evidence type="ECO:0000313" key="4">
    <source>
        <dbReference type="Proteomes" id="UP000660668"/>
    </source>
</evidence>
<evidence type="ECO:0000256" key="1">
    <source>
        <dbReference type="SAM" id="Phobius"/>
    </source>
</evidence>
<dbReference type="Pfam" id="PF07811">
    <property type="entry name" value="TadE"/>
    <property type="match status" value="1"/>
</dbReference>
<dbReference type="AlphaFoldDB" id="A0A930YP86"/>
<keyword evidence="1" id="KW-0812">Transmembrane</keyword>
<evidence type="ECO:0000313" key="3">
    <source>
        <dbReference type="EMBL" id="MBF4769979.1"/>
    </source>
</evidence>
<keyword evidence="4" id="KW-1185">Reference proteome</keyword>
<keyword evidence="1" id="KW-0472">Membrane</keyword>
<feature type="domain" description="TadE-like" evidence="2">
    <location>
        <begin position="16"/>
        <end position="59"/>
    </location>
</feature>
<sequence>MSTFLSRSRPRRTESGASALEFGLIVGTILIPLLLGVVQYGWYFYVAQTTGGAATHVARRLSVGDCWGSNEALNFAKAEVASKPSQTTLSKSPTSNSTAVIGTTQLTVTVTANGDLIGFLPMPNGGTITRTVKTMIEDTTSSGTC</sequence>
<dbReference type="InterPro" id="IPR012495">
    <property type="entry name" value="TadE-like_dom"/>
</dbReference>
<dbReference type="EMBL" id="JADKPO010000036">
    <property type="protein sequence ID" value="MBF4769979.1"/>
    <property type="molecule type" value="Genomic_DNA"/>
</dbReference>
<dbReference type="Proteomes" id="UP000660668">
    <property type="component" value="Unassembled WGS sequence"/>
</dbReference>
<accession>A0A930YP86</accession>
<dbReference type="RefSeq" id="WP_194698127.1">
    <property type="nucleotide sequence ID" value="NZ_JADKPO010000036.1"/>
</dbReference>
<comment type="caution">
    <text evidence="3">The sequence shown here is derived from an EMBL/GenBank/DDBJ whole genome shotgun (WGS) entry which is preliminary data.</text>
</comment>
<name>A0A930YP86_9ACTN</name>
<feature type="transmembrane region" description="Helical" evidence="1">
    <location>
        <begin position="20"/>
        <end position="45"/>
    </location>
</feature>
<evidence type="ECO:0000259" key="2">
    <source>
        <dbReference type="Pfam" id="PF07811"/>
    </source>
</evidence>
<reference evidence="3" key="1">
    <citation type="submission" date="2020-11" db="EMBL/GenBank/DDBJ databases">
        <title>Nocardioides cynanchi sp. nov., isolated from soil of rhizosphere of Cynanchum wilfordii.</title>
        <authorList>
            <person name="Lee J.-S."/>
            <person name="Suh M.K."/>
            <person name="Kim J.-S."/>
        </authorList>
    </citation>
    <scope>NUCLEOTIDE SEQUENCE</scope>
    <source>
        <strain evidence="3">KCTC 19276</strain>
    </source>
</reference>
<protein>
    <submittedName>
        <fullName evidence="3">Pilus assembly protein</fullName>
    </submittedName>
</protein>
<keyword evidence="1" id="KW-1133">Transmembrane helix</keyword>
<gene>
    <name evidence="3" type="ORF">ISU10_19580</name>
</gene>
<proteinExistence type="predicted"/>